<comment type="subcellular location">
    <subcellularLocation>
        <location evidence="6">Secreted</location>
    </subcellularLocation>
</comment>
<sequence length="187" mass="20744">MLVPSHLTWCLLVFTLSHYTNNAHGSPNGGIQGGMPRGLNVQVCGEALNHVIKLVCQGVYRRKRSLFPLGEYGLEEPYSIASSSDLASTLDPSDIKELLELFGEDLPLEDYLPLSFLLKENALYLDTSETSRSHPTGGTHNEPGSPYYTTSRYLRLRRHQKTGVNAECCNKKCSYNTLRSYCGAVAK</sequence>
<keyword evidence="5" id="KW-1015">Disulfide bond</keyword>
<proteinExistence type="inferred from homology"/>
<dbReference type="InterPro" id="IPR016179">
    <property type="entry name" value="Insulin-like"/>
</dbReference>
<evidence type="ECO:0000256" key="3">
    <source>
        <dbReference type="ARBA" id="ARBA00022685"/>
    </source>
</evidence>
<dbReference type="EMBL" id="HBUF01029889">
    <property type="protein sequence ID" value="CAG6614311.1"/>
    <property type="molecule type" value="Transcribed_RNA"/>
</dbReference>
<dbReference type="AlphaFoldDB" id="A0A8D8TL52"/>
<keyword evidence="6" id="KW-0964">Secreted</keyword>
<evidence type="ECO:0000256" key="1">
    <source>
        <dbReference type="ARBA" id="ARBA00009034"/>
    </source>
</evidence>
<evidence type="ECO:0000256" key="5">
    <source>
        <dbReference type="ARBA" id="ARBA00023157"/>
    </source>
</evidence>
<dbReference type="PANTHER" id="PTHR13647:SF4">
    <property type="entry name" value="INSULIN-LIKE PEPTIDE 1-RELATED"/>
    <property type="match status" value="1"/>
</dbReference>
<dbReference type="InterPro" id="IPR022353">
    <property type="entry name" value="Insulin_CS"/>
</dbReference>
<reference evidence="9" key="1">
    <citation type="submission" date="2021-05" db="EMBL/GenBank/DDBJ databases">
        <authorList>
            <person name="Alioto T."/>
            <person name="Alioto T."/>
            <person name="Gomez Garrido J."/>
        </authorList>
    </citation>
    <scope>NUCLEOTIDE SEQUENCE</scope>
</reference>
<evidence type="ECO:0000256" key="6">
    <source>
        <dbReference type="RuleBase" id="RU000406"/>
    </source>
</evidence>
<evidence type="ECO:0000256" key="4">
    <source>
        <dbReference type="ARBA" id="ARBA00022729"/>
    </source>
</evidence>
<dbReference type="PROSITE" id="PS00262">
    <property type="entry name" value="INSULIN"/>
    <property type="match status" value="1"/>
</dbReference>
<organism evidence="9">
    <name type="scientific">Cacopsylla melanoneura</name>
    <dbReference type="NCBI Taxonomy" id="428564"/>
    <lineage>
        <taxon>Eukaryota</taxon>
        <taxon>Metazoa</taxon>
        <taxon>Ecdysozoa</taxon>
        <taxon>Arthropoda</taxon>
        <taxon>Hexapoda</taxon>
        <taxon>Insecta</taxon>
        <taxon>Pterygota</taxon>
        <taxon>Neoptera</taxon>
        <taxon>Paraneoptera</taxon>
        <taxon>Hemiptera</taxon>
        <taxon>Sternorrhyncha</taxon>
        <taxon>Psylloidea</taxon>
        <taxon>Psyllidae</taxon>
        <taxon>Psyllinae</taxon>
        <taxon>Cacopsylla</taxon>
    </lineage>
</organism>
<dbReference type="PANTHER" id="PTHR13647">
    <property type="entry name" value="INSULIN-LIKE PEPTIDE 2-RELATED"/>
    <property type="match status" value="1"/>
</dbReference>
<dbReference type="Pfam" id="PF00049">
    <property type="entry name" value="Insulin"/>
    <property type="match status" value="1"/>
</dbReference>
<keyword evidence="4 7" id="KW-0732">Signal</keyword>
<feature type="domain" description="Insulin-like" evidence="8">
    <location>
        <begin position="41"/>
        <end position="182"/>
    </location>
</feature>
<evidence type="ECO:0000256" key="2">
    <source>
        <dbReference type="ARBA" id="ARBA00011207"/>
    </source>
</evidence>
<dbReference type="SUPFAM" id="SSF56994">
    <property type="entry name" value="Insulin-like"/>
    <property type="match status" value="1"/>
</dbReference>
<evidence type="ECO:0000313" key="9">
    <source>
        <dbReference type="EMBL" id="CAG6689828.1"/>
    </source>
</evidence>
<dbReference type="SMART" id="SM00078">
    <property type="entry name" value="IlGF"/>
    <property type="match status" value="1"/>
</dbReference>
<comment type="subunit">
    <text evidence="2">Heterodimer of a B chain and an A chain linked by two disulfide bonds.</text>
</comment>
<keyword evidence="3" id="KW-0165">Cleavage on pair of basic residues</keyword>
<accession>A0A8D8TL52</accession>
<feature type="signal peptide" evidence="7">
    <location>
        <begin position="1"/>
        <end position="25"/>
    </location>
</feature>
<dbReference type="EMBL" id="HBUF01378599">
    <property type="protein sequence ID" value="CAG6729357.1"/>
    <property type="molecule type" value="Transcribed_RNA"/>
</dbReference>
<dbReference type="InterPro" id="IPR036438">
    <property type="entry name" value="Insulin-like_sf"/>
</dbReference>
<dbReference type="Gene3D" id="1.10.100.10">
    <property type="entry name" value="Insulin-like"/>
    <property type="match status" value="1"/>
</dbReference>
<name>A0A8D8TL52_9HEMI</name>
<evidence type="ECO:0000259" key="8">
    <source>
        <dbReference type="SMART" id="SM00078"/>
    </source>
</evidence>
<comment type="similarity">
    <text evidence="1 6">Belongs to the insulin family.</text>
</comment>
<dbReference type="GO" id="GO:0005576">
    <property type="term" value="C:extracellular region"/>
    <property type="evidence" value="ECO:0007669"/>
    <property type="project" value="UniProtKB-SubCell"/>
</dbReference>
<evidence type="ECO:0000256" key="7">
    <source>
        <dbReference type="SAM" id="SignalP"/>
    </source>
</evidence>
<dbReference type="EMBL" id="HBUF01294182">
    <property type="protein sequence ID" value="CAG6689828.1"/>
    <property type="molecule type" value="Transcribed_RNA"/>
</dbReference>
<dbReference type="GO" id="GO:0005179">
    <property type="term" value="F:hormone activity"/>
    <property type="evidence" value="ECO:0007669"/>
    <property type="project" value="InterPro"/>
</dbReference>
<protein>
    <recommendedName>
        <fullName evidence="8">Insulin-like domain-containing protein</fullName>
    </recommendedName>
</protein>
<feature type="chain" id="PRO_5035639125" description="Insulin-like domain-containing protein" evidence="7">
    <location>
        <begin position="26"/>
        <end position="187"/>
    </location>
</feature>